<feature type="compositionally biased region" description="Acidic residues" evidence="5">
    <location>
        <begin position="133"/>
        <end position="142"/>
    </location>
</feature>
<evidence type="ECO:0000259" key="6">
    <source>
        <dbReference type="PROSITE" id="PS50888"/>
    </source>
</evidence>
<dbReference type="SUPFAM" id="SSF47459">
    <property type="entry name" value="HLH, helix-loop-helix DNA-binding domain"/>
    <property type="match status" value="1"/>
</dbReference>
<evidence type="ECO:0000313" key="7">
    <source>
        <dbReference type="EMBL" id="KAK9166703.1"/>
    </source>
</evidence>
<comment type="subcellular location">
    <subcellularLocation>
        <location evidence="1">Nucleus</location>
    </subcellularLocation>
</comment>
<evidence type="ECO:0000256" key="3">
    <source>
        <dbReference type="ARBA" id="ARBA00023163"/>
    </source>
</evidence>
<reference evidence="7 8" key="1">
    <citation type="submission" date="2024-01" db="EMBL/GenBank/DDBJ databases">
        <title>Genome assemblies of Stephania.</title>
        <authorList>
            <person name="Yang L."/>
        </authorList>
    </citation>
    <scope>NUCLEOTIDE SEQUENCE [LARGE SCALE GENOMIC DNA]</scope>
    <source>
        <strain evidence="7">JXDWG</strain>
        <tissue evidence="7">Leaf</tissue>
    </source>
</reference>
<proteinExistence type="predicted"/>
<dbReference type="Pfam" id="PF00010">
    <property type="entry name" value="HLH"/>
    <property type="match status" value="1"/>
</dbReference>
<dbReference type="GO" id="GO:0003700">
    <property type="term" value="F:DNA-binding transcription factor activity"/>
    <property type="evidence" value="ECO:0007669"/>
    <property type="project" value="TreeGrafter"/>
</dbReference>
<comment type="caution">
    <text evidence="7">The sequence shown here is derived from an EMBL/GenBank/DDBJ whole genome shotgun (WGS) entry which is preliminary data.</text>
</comment>
<dbReference type="PROSITE" id="PS50888">
    <property type="entry name" value="BHLH"/>
    <property type="match status" value="1"/>
</dbReference>
<evidence type="ECO:0000313" key="8">
    <source>
        <dbReference type="Proteomes" id="UP001419268"/>
    </source>
</evidence>
<feature type="compositionally biased region" description="Basic and acidic residues" evidence="5">
    <location>
        <begin position="61"/>
        <end position="73"/>
    </location>
</feature>
<keyword evidence="8" id="KW-1185">Reference proteome</keyword>
<dbReference type="Gene3D" id="4.10.280.10">
    <property type="entry name" value="Helix-loop-helix DNA-binding domain"/>
    <property type="match status" value="1"/>
</dbReference>
<evidence type="ECO:0000256" key="5">
    <source>
        <dbReference type="SAM" id="MobiDB-lite"/>
    </source>
</evidence>
<accession>A0AAP0Q4F7</accession>
<feature type="region of interest" description="Disordered" evidence="5">
    <location>
        <begin position="53"/>
        <end position="73"/>
    </location>
</feature>
<dbReference type="GO" id="GO:0043565">
    <property type="term" value="F:sequence-specific DNA binding"/>
    <property type="evidence" value="ECO:0007669"/>
    <property type="project" value="TreeGrafter"/>
</dbReference>
<dbReference type="PANTHER" id="PTHR31945">
    <property type="entry name" value="TRANSCRIPTION FACTOR SCREAM2-RELATED"/>
    <property type="match status" value="1"/>
</dbReference>
<keyword evidence="4" id="KW-0539">Nucleus</keyword>
<dbReference type="AlphaFoldDB" id="A0AAP0Q4F7"/>
<dbReference type="InterPro" id="IPR036638">
    <property type="entry name" value="HLH_DNA-bd_sf"/>
</dbReference>
<name>A0AAP0Q4F7_9MAGN</name>
<keyword evidence="2" id="KW-0805">Transcription regulation</keyword>
<dbReference type="GO" id="GO:0046983">
    <property type="term" value="F:protein dimerization activity"/>
    <property type="evidence" value="ECO:0007669"/>
    <property type="project" value="InterPro"/>
</dbReference>
<gene>
    <name evidence="7" type="ORF">Scep_001894</name>
</gene>
<evidence type="ECO:0000256" key="4">
    <source>
        <dbReference type="ARBA" id="ARBA00023242"/>
    </source>
</evidence>
<dbReference type="EMBL" id="JBBNAG010000001">
    <property type="protein sequence ID" value="KAK9166703.1"/>
    <property type="molecule type" value="Genomic_DNA"/>
</dbReference>
<organism evidence="7 8">
    <name type="scientific">Stephania cephalantha</name>
    <dbReference type="NCBI Taxonomy" id="152367"/>
    <lineage>
        <taxon>Eukaryota</taxon>
        <taxon>Viridiplantae</taxon>
        <taxon>Streptophyta</taxon>
        <taxon>Embryophyta</taxon>
        <taxon>Tracheophyta</taxon>
        <taxon>Spermatophyta</taxon>
        <taxon>Magnoliopsida</taxon>
        <taxon>Ranunculales</taxon>
        <taxon>Menispermaceae</taxon>
        <taxon>Menispermoideae</taxon>
        <taxon>Cissampelideae</taxon>
        <taxon>Stephania</taxon>
    </lineage>
</organism>
<keyword evidence="3" id="KW-0804">Transcription</keyword>
<dbReference type="InterPro" id="IPR051358">
    <property type="entry name" value="TF_AMS/ICE1/BHLH6-like"/>
</dbReference>
<feature type="compositionally biased region" description="Low complexity" evidence="5">
    <location>
        <begin position="213"/>
        <end position="227"/>
    </location>
</feature>
<protein>
    <recommendedName>
        <fullName evidence="6">BHLH domain-containing protein</fullName>
    </recommendedName>
</protein>
<feature type="compositionally biased region" description="Basic and acidic residues" evidence="5">
    <location>
        <begin position="116"/>
        <end position="132"/>
    </location>
</feature>
<dbReference type="InterPro" id="IPR011598">
    <property type="entry name" value="bHLH_dom"/>
</dbReference>
<feature type="compositionally biased region" description="Polar residues" evidence="5">
    <location>
        <begin position="149"/>
        <end position="158"/>
    </location>
</feature>
<evidence type="ECO:0000256" key="1">
    <source>
        <dbReference type="ARBA" id="ARBA00004123"/>
    </source>
</evidence>
<feature type="region of interest" description="Disordered" evidence="5">
    <location>
        <begin position="208"/>
        <end position="229"/>
    </location>
</feature>
<dbReference type="SMART" id="SM00353">
    <property type="entry name" value="HLH"/>
    <property type="match status" value="1"/>
</dbReference>
<evidence type="ECO:0000256" key="2">
    <source>
        <dbReference type="ARBA" id="ARBA00023015"/>
    </source>
</evidence>
<dbReference type="Proteomes" id="UP001419268">
    <property type="component" value="Unassembled WGS sequence"/>
</dbReference>
<sequence>MEELERFLLLDQEVLLGECWEPSSETPIQDSTDFMDLLEDPKWWLADFPSTTSVISSSSHESPKLAGEDEAAILKDAGDYEDKTDDELLSQSSFVLDPQELEEQQEQTRKPPIKCQQEDHQQQIDIEVFRKEEDDEDPESEEEDKKSDGVTNSKNLQSERNRRKRLNQQLFTLRSLVPNITKMDKRSILVDALAYLQSIHQEVQNLSEETRSELSSSWSPTSSLSPSIEFEPDHQPAIPAPYQRCATTLPEITKMNAQMLDADRFILEIVCNKAIGALSQVQRSIEMLGIEITCTSLSELIDQKSMVTTTFIRVKKKSSLMMTPDKLLNRLRLNAKQLGLHVHPGS</sequence>
<dbReference type="GO" id="GO:0005634">
    <property type="term" value="C:nucleus"/>
    <property type="evidence" value="ECO:0007669"/>
    <property type="project" value="UniProtKB-SubCell"/>
</dbReference>
<feature type="domain" description="BHLH" evidence="6">
    <location>
        <begin position="150"/>
        <end position="199"/>
    </location>
</feature>
<feature type="region of interest" description="Disordered" evidence="5">
    <location>
        <begin position="100"/>
        <end position="163"/>
    </location>
</feature>
<dbReference type="PANTHER" id="PTHR31945:SF26">
    <property type="entry name" value="TRANSCRIPTION FACTOR BHLH35"/>
    <property type="match status" value="1"/>
</dbReference>